<evidence type="ECO:0000313" key="2">
    <source>
        <dbReference type="Proteomes" id="UP000326289"/>
    </source>
</evidence>
<reference evidence="1 2" key="1">
    <citation type="submission" date="2019-04" db="EMBL/GenBank/DDBJ databases">
        <title>Fungal friends and foes A comparative genomics study of 23 Aspergillus species from section Flavi.</title>
        <authorList>
            <consortium name="DOE Joint Genome Institute"/>
            <person name="Kjaerbolling I."/>
            <person name="Vesth T.C."/>
            <person name="Frisvad J.C."/>
            <person name="Nybo J.L."/>
            <person name="Theobald S."/>
            <person name="Kildgaard S."/>
            <person name="Petersen T.I."/>
            <person name="Kuo A."/>
            <person name="Sato A."/>
            <person name="Lyhne E.K."/>
            <person name="Kogle M.E."/>
            <person name="Wiebenga A."/>
            <person name="Kun R.S."/>
            <person name="Lubbers R.J."/>
            <person name="Makela M.R."/>
            <person name="Barry K."/>
            <person name="Chovatia M."/>
            <person name="Clum A."/>
            <person name="Daum C."/>
            <person name="Haridas S."/>
            <person name="He G."/>
            <person name="LaButti K."/>
            <person name="Lipzen A."/>
            <person name="Mondo S."/>
            <person name="Pangilinan J."/>
            <person name="Riley R."/>
            <person name="Salamov A."/>
            <person name="Simmons B.A."/>
            <person name="Magnuson J.K."/>
            <person name="Henrissat B."/>
            <person name="Mortensen U.H."/>
            <person name="Larsen T.O."/>
            <person name="De vries R.P."/>
            <person name="Grigoriev I.V."/>
            <person name="Machida M."/>
            <person name="Baker S.E."/>
            <person name="Andersen M.R."/>
        </authorList>
    </citation>
    <scope>NUCLEOTIDE SEQUENCE [LARGE SCALE GENOMIC DNA]</scope>
    <source>
        <strain evidence="1 2">CBS 117635</strain>
    </source>
</reference>
<accession>A0A5N6ITS3</accession>
<name>A0A5N6ITS3_9EURO</name>
<sequence length="96" mass="11021">MLIIPERGGILASDDPAETFREEHPEVMNNILLRREPFAKGDFVPGPDAPTMSFLSVLVIRSKKGRGDLLRNMAIIRRDWRHTIEWVLHICWGEQG</sequence>
<keyword evidence="2" id="KW-1185">Reference proteome</keyword>
<dbReference type="AlphaFoldDB" id="A0A5N6ITS3"/>
<proteinExistence type="predicted"/>
<dbReference type="Proteomes" id="UP000326289">
    <property type="component" value="Unassembled WGS sequence"/>
</dbReference>
<dbReference type="EMBL" id="ML732836">
    <property type="protein sequence ID" value="KAB8270071.1"/>
    <property type="molecule type" value="Genomic_DNA"/>
</dbReference>
<organism evidence="1 2">
    <name type="scientific">Aspergillus minisclerotigenes</name>
    <dbReference type="NCBI Taxonomy" id="656917"/>
    <lineage>
        <taxon>Eukaryota</taxon>
        <taxon>Fungi</taxon>
        <taxon>Dikarya</taxon>
        <taxon>Ascomycota</taxon>
        <taxon>Pezizomycotina</taxon>
        <taxon>Eurotiomycetes</taxon>
        <taxon>Eurotiomycetidae</taxon>
        <taxon>Eurotiales</taxon>
        <taxon>Aspergillaceae</taxon>
        <taxon>Aspergillus</taxon>
        <taxon>Aspergillus subgen. Circumdati</taxon>
    </lineage>
</organism>
<gene>
    <name evidence="1" type="ORF">BDV30DRAFT_175139</name>
</gene>
<evidence type="ECO:0000313" key="1">
    <source>
        <dbReference type="EMBL" id="KAB8270071.1"/>
    </source>
</evidence>
<protein>
    <submittedName>
        <fullName evidence="1">Uncharacterized protein</fullName>
    </submittedName>
</protein>